<reference evidence="3" key="1">
    <citation type="submission" date="2025-08" db="UniProtKB">
        <authorList>
            <consortium name="RefSeq"/>
        </authorList>
    </citation>
    <scope>IDENTIFICATION</scope>
</reference>
<dbReference type="Proteomes" id="UP001652625">
    <property type="component" value="Chromosome 10"/>
</dbReference>
<proteinExistence type="predicted"/>
<sequence>MKLANNAKNVVPLNKNIKTPHYLLNRKRSLSKTVASPTFSLPNDVRKALTEVKQHQQVYKSSIAHLKTSKAVSSCNVKENSSKDSNLNSKNTPWRDKTLGRKERLQLWLSSGPRSLDLVKKQQVHKNQSKTNAKPSKKKLSFLSSKFEAVSNGAAANIRTDYKTACDEVSGDLLELNCSINAFANELDVSPEHKVDISPERKVHFEDFSPVNFEASTINLCIMESSAFKRKMKKSSCKKVVTPVRRSIRLSSASIPVNLRTDERILKSPSEVKVHLLENKIAFMPNKNLRTPLNKIWKEDEDNLNLSFLS</sequence>
<evidence type="ECO:0000256" key="1">
    <source>
        <dbReference type="SAM" id="MobiDB-lite"/>
    </source>
</evidence>
<protein>
    <submittedName>
        <fullName evidence="3">Uncharacterized protein LOC105843104 isoform X3</fullName>
    </submittedName>
</protein>
<evidence type="ECO:0000313" key="2">
    <source>
        <dbReference type="Proteomes" id="UP001652625"/>
    </source>
</evidence>
<feature type="region of interest" description="Disordered" evidence="1">
    <location>
        <begin position="74"/>
        <end position="96"/>
    </location>
</feature>
<dbReference type="GeneID" id="105843104"/>
<keyword evidence="2" id="KW-1185">Reference proteome</keyword>
<evidence type="ECO:0000313" key="3">
    <source>
        <dbReference type="RefSeq" id="XP_065664233.1"/>
    </source>
</evidence>
<gene>
    <name evidence="3" type="primary">LOC105843104</name>
</gene>
<name>A0ABM4CQT9_HYDVU</name>
<organism evidence="2 3">
    <name type="scientific">Hydra vulgaris</name>
    <name type="common">Hydra</name>
    <name type="synonym">Hydra attenuata</name>
    <dbReference type="NCBI Taxonomy" id="6087"/>
    <lineage>
        <taxon>Eukaryota</taxon>
        <taxon>Metazoa</taxon>
        <taxon>Cnidaria</taxon>
        <taxon>Hydrozoa</taxon>
        <taxon>Hydroidolina</taxon>
        <taxon>Anthoathecata</taxon>
        <taxon>Aplanulata</taxon>
        <taxon>Hydridae</taxon>
        <taxon>Hydra</taxon>
    </lineage>
</organism>
<accession>A0ABM4CQT9</accession>
<dbReference type="RefSeq" id="XP_065664233.1">
    <property type="nucleotide sequence ID" value="XM_065808161.1"/>
</dbReference>